<protein>
    <recommendedName>
        <fullName evidence="13">Adenylyltransferase and sulfurtransferase uba4</fullName>
    </recommendedName>
    <alternativeName>
        <fullName evidence="13">Common component for nitrate reductase and xanthine dehydrogenase protein F</fullName>
    </alternativeName>
    <alternativeName>
        <fullName evidence="13">Ubiquitin-like protein activator 4</fullName>
    </alternativeName>
    <domain>
        <recommendedName>
            <fullName evidence="13">Molybdopterin-synthase adenylyltransferase</fullName>
            <ecNumber evidence="13">2.7.7.80</ecNumber>
        </recommendedName>
        <alternativeName>
            <fullName evidence="13">Adenylyltransferase uba4</fullName>
        </alternativeName>
        <alternativeName>
            <fullName evidence="13">Sulfur carrier protein MOCS2A adenylyltransferase</fullName>
        </alternativeName>
    </domain>
    <domain>
        <recommendedName>
            <fullName evidence="13">Molybdopterin-synthase sulfurtransferase</fullName>
            <ecNumber evidence="13">2.8.1.11</ecNumber>
        </recommendedName>
        <alternativeName>
            <fullName evidence="13">Sulfurtransferase uba4</fullName>
        </alternativeName>
        <alternativeName>
            <fullName evidence="13">Sulfur carrier protein MOCS2A sulfurtransferase</fullName>
        </alternativeName>
    </domain>
</protein>
<dbReference type="EC" id="2.7.7.80" evidence="13"/>
<feature type="binding site" evidence="13">
    <location>
        <position position="292"/>
    </location>
    <ligand>
        <name>Zn(2+)</name>
        <dbReference type="ChEBI" id="CHEBI:29105"/>
    </ligand>
</feature>
<feature type="domain" description="Rhodanese" evidence="15">
    <location>
        <begin position="438"/>
        <end position="538"/>
    </location>
</feature>
<evidence type="ECO:0000256" key="7">
    <source>
        <dbReference type="ARBA" id="ARBA00022741"/>
    </source>
</evidence>
<evidence type="ECO:0000256" key="8">
    <source>
        <dbReference type="ARBA" id="ARBA00022786"/>
    </source>
</evidence>
<evidence type="ECO:0000256" key="13">
    <source>
        <dbReference type="HAMAP-Rule" id="MF_03049"/>
    </source>
</evidence>
<dbReference type="EMBL" id="JAXOVC010000008">
    <property type="protein sequence ID" value="KAK4497937.1"/>
    <property type="molecule type" value="Genomic_DNA"/>
</dbReference>
<gene>
    <name evidence="13" type="primary">uba4</name>
    <name evidence="13" type="synonym">cnxF</name>
    <name evidence="16" type="ORF">PRZ48_010593</name>
</gene>
<evidence type="ECO:0000256" key="2">
    <source>
        <dbReference type="ARBA" id="ARBA00022490"/>
    </source>
</evidence>
<keyword evidence="11 13" id="KW-0511">Multifunctional enzyme</keyword>
<comment type="function">
    <text evidence="12">Plays a central role in 2-thiolation of mcm(5)S(2)U at tRNA wobble positions of cytosolic tRNA(Lys), tRNA(Glu) and tRNA(Gln). Also essential during biosynthesis of the molybdenum cofactor. Acts by mediating the C-terminal thiocarboxylation of sulfur carriers urm1 and mocs2a. Its N-terminus first activates urm1 and mocs2a as acyl-adenylates (-COAMP), then the persulfide sulfur on the catalytic cysteine is transferred to urm1 and mocs2a to form thiocarboxylation (-COSH) of their C-terminus. The reaction probably involves hydrogen sulfide that is generated from the persulfide intermediate and that acts as a nucleophile towards urm1 and mocs2a. Subsequently, a transient disulfide bond is formed. Does not use thiosulfate as sulfur donor; nfs1 probably acting as a sulfur donor for thiocarboxylation reactions.</text>
</comment>
<comment type="pathway">
    <text evidence="13">Cofactor biosynthesis; molybdopterin biosynthesis.</text>
</comment>
<dbReference type="Pfam" id="PF00899">
    <property type="entry name" value="ThiF"/>
    <property type="match status" value="1"/>
</dbReference>
<evidence type="ECO:0000256" key="9">
    <source>
        <dbReference type="ARBA" id="ARBA00022833"/>
    </source>
</evidence>
<dbReference type="InterPro" id="IPR000594">
    <property type="entry name" value="ThiF_NAD_FAD-bd"/>
</dbReference>
<sequence length="540" mass="57732">MAFTSITDQITLLRSQIAATESQLSKLRAQLSAAESRVETARHLEQAYQGGFPAEWIGETLSALTSEDLHGFPGYAAATPGGAGSPDDIARSIRHETGRAEKEFVAAPEPVRSRWPLSGEEYRRYGRQMIMKEVGLHGQLRLKQAKVLVVGCGGLGCPAAAYLAGAGVGTIGLMDGDTVEASNLHRQIAHSTSRVGLSKVESAYEYLRELNPLPNYERHPFHLSPSTALEVFSAYDMVLDCTDHPTSRYLISDTCVLAGKTLVSASALKTEGQLIVLNNPPKAPGDPTGGPCYRCVFPKPPPADSVLSCGEGGILGPVVGVMGVLQALEAIKLLTSPSNPSINGNGLDPFDQQASPRTSMLLFSAYSSPQFRTIRMRARHASCAACSSVATITPQQLTDGSLDYAAFCGLTTPINLLSPQTRITAAEFARLPRDGSNVLIDVRDETQYAMCALRGSINVPWPGSGQKWVEAAVQKGALPVDGAGRELFVVCRYGNDSQLAVKAIQDAVDGGPSGTSVNVRDIRGGFRAWREEVDGEWPEY</sequence>
<accession>A0ABR0E944</accession>
<comment type="subcellular location">
    <subcellularLocation>
        <location evidence="1">Cytoplasm</location>
        <location evidence="1">Cytosol</location>
    </subcellularLocation>
</comment>
<dbReference type="InterPro" id="IPR028885">
    <property type="entry name" value="MOCS3/Uba4"/>
</dbReference>
<feature type="active site" description="Glycyl thioester intermediate; for adenylyltransferase activity" evidence="13">
    <location>
        <position position="309"/>
    </location>
</feature>
<feature type="coiled-coil region" evidence="14">
    <location>
        <begin position="10"/>
        <end position="44"/>
    </location>
</feature>
<keyword evidence="7 13" id="KW-0547">Nucleotide-binding</keyword>
<comment type="function">
    <text evidence="13">Plays a central role in 2-thiolation of mcm(5)S(2)U at tRNA wobble positions of cytosolic tRNA(Lys), tRNA(Glu) and tRNA(Gln). Also essential during biosynthesis of the molybdenum cofactor. Acts by mediating the C-terminal thiocarboxylation of sulfur carriers urm1 and MOCS2A. Its N-terminus first activates urm1 and MOCS2A as acyl-adenylates (-COAMP), then the persulfide sulfur on the catalytic cysteine is transferred to urm1 and MOCS2A to form thiocarboxylation (-COSH) of their C-terminus. The reaction probably involves hydrogen sulfide that is generated from the persulfide intermediate and that acts as nucleophile towards urm1 and MOCS2A. Subsequently, a transient disulfide bond is formed. Does not use thiosulfate as sulfur donor; nfs1 probably acting as a sulfur donor for thiocarboxylation reactions.</text>
</comment>
<organism evidence="16 17">
    <name type="scientific">Zasmidium cellare</name>
    <name type="common">Wine cellar mold</name>
    <name type="synonym">Racodium cellare</name>
    <dbReference type="NCBI Taxonomy" id="395010"/>
    <lineage>
        <taxon>Eukaryota</taxon>
        <taxon>Fungi</taxon>
        <taxon>Dikarya</taxon>
        <taxon>Ascomycota</taxon>
        <taxon>Pezizomycotina</taxon>
        <taxon>Dothideomycetes</taxon>
        <taxon>Dothideomycetidae</taxon>
        <taxon>Mycosphaerellales</taxon>
        <taxon>Mycosphaerellaceae</taxon>
        <taxon>Zasmidium</taxon>
    </lineage>
</organism>
<proteinExistence type="inferred from homology"/>
<comment type="catalytic activity">
    <reaction evidence="13">
        <text>[molybdopterin-synthase sulfur-carrier protein]-C-terminal Gly-Gly + ATP + H(+) = [molybdopterin-synthase sulfur-carrier protein]-C-terminal Gly-Gly-AMP + diphosphate</text>
        <dbReference type="Rhea" id="RHEA:43616"/>
        <dbReference type="Rhea" id="RHEA-COMP:12159"/>
        <dbReference type="Rhea" id="RHEA-COMP:12202"/>
        <dbReference type="ChEBI" id="CHEBI:15378"/>
        <dbReference type="ChEBI" id="CHEBI:30616"/>
        <dbReference type="ChEBI" id="CHEBI:33019"/>
        <dbReference type="ChEBI" id="CHEBI:90618"/>
        <dbReference type="ChEBI" id="CHEBI:90778"/>
        <dbReference type="EC" id="2.7.7.80"/>
    </reaction>
</comment>
<dbReference type="InterPro" id="IPR035985">
    <property type="entry name" value="Ubiquitin-activating_enz"/>
</dbReference>
<dbReference type="Gene3D" id="3.40.250.10">
    <property type="entry name" value="Rhodanese-like domain"/>
    <property type="match status" value="1"/>
</dbReference>
<reference evidence="16 17" key="1">
    <citation type="journal article" date="2023" name="G3 (Bethesda)">
        <title>A chromosome-level genome assembly of Zasmidium syzygii isolated from banana leaves.</title>
        <authorList>
            <person name="van Westerhoven A.C."/>
            <person name="Mehrabi R."/>
            <person name="Talebi R."/>
            <person name="Steentjes M.B.F."/>
            <person name="Corcolon B."/>
            <person name="Chong P.A."/>
            <person name="Kema G.H.J."/>
            <person name="Seidl M.F."/>
        </authorList>
    </citation>
    <scope>NUCLEOTIDE SEQUENCE [LARGE SCALE GENOMIC DNA]</scope>
    <source>
        <strain evidence="16 17">P124</strain>
    </source>
</reference>
<dbReference type="PROSITE" id="PS50206">
    <property type="entry name" value="RHODANESE_3"/>
    <property type="match status" value="1"/>
</dbReference>
<evidence type="ECO:0000256" key="11">
    <source>
        <dbReference type="ARBA" id="ARBA00023268"/>
    </source>
</evidence>
<comment type="catalytic activity">
    <reaction evidence="13">
        <text>[molybdopterin-synthase sulfur-carrier protein]-C-terminal Gly-Gly-AMP + S-sulfanyl-L-cysteinyl-[cysteine desulfurase] + AH2 = [molybdopterin-synthase sulfur-carrier protein]-C-terminal-Gly-aminoethanethioate + L-cysteinyl-[cysteine desulfurase] + A + AMP + 2 H(+)</text>
        <dbReference type="Rhea" id="RHEA:48612"/>
        <dbReference type="Rhea" id="RHEA-COMP:12157"/>
        <dbReference type="Rhea" id="RHEA-COMP:12158"/>
        <dbReference type="Rhea" id="RHEA-COMP:12159"/>
        <dbReference type="Rhea" id="RHEA-COMP:19907"/>
        <dbReference type="ChEBI" id="CHEBI:13193"/>
        <dbReference type="ChEBI" id="CHEBI:15378"/>
        <dbReference type="ChEBI" id="CHEBI:17499"/>
        <dbReference type="ChEBI" id="CHEBI:29950"/>
        <dbReference type="ChEBI" id="CHEBI:61963"/>
        <dbReference type="ChEBI" id="CHEBI:90618"/>
        <dbReference type="ChEBI" id="CHEBI:232372"/>
        <dbReference type="ChEBI" id="CHEBI:456215"/>
        <dbReference type="EC" id="2.8.1.11"/>
    </reaction>
</comment>
<evidence type="ECO:0000313" key="16">
    <source>
        <dbReference type="EMBL" id="KAK4497937.1"/>
    </source>
</evidence>
<feature type="binding site" evidence="13">
    <location>
        <position position="295"/>
    </location>
    <ligand>
        <name>Zn(2+)</name>
        <dbReference type="ChEBI" id="CHEBI:29105"/>
    </ligand>
</feature>
<dbReference type="SMART" id="SM00450">
    <property type="entry name" value="RHOD"/>
    <property type="match status" value="1"/>
</dbReference>
<keyword evidence="10 13" id="KW-0067">ATP-binding</keyword>
<dbReference type="CDD" id="cd00757">
    <property type="entry name" value="ThiF_MoeB_HesA_family"/>
    <property type="match status" value="1"/>
</dbReference>
<keyword evidence="5" id="KW-0548">Nucleotidyltransferase</keyword>
<feature type="binding site" evidence="13">
    <location>
        <position position="383"/>
    </location>
    <ligand>
        <name>Zn(2+)</name>
        <dbReference type="ChEBI" id="CHEBI:29105"/>
    </ligand>
</feature>
<dbReference type="PANTHER" id="PTHR10953">
    <property type="entry name" value="UBIQUITIN-ACTIVATING ENZYME E1"/>
    <property type="match status" value="1"/>
</dbReference>
<dbReference type="HAMAP" id="MF_03049">
    <property type="entry name" value="MOCS3_Uba4"/>
    <property type="match status" value="1"/>
</dbReference>
<evidence type="ECO:0000256" key="6">
    <source>
        <dbReference type="ARBA" id="ARBA00022723"/>
    </source>
</evidence>
<evidence type="ECO:0000256" key="5">
    <source>
        <dbReference type="ARBA" id="ARBA00022695"/>
    </source>
</evidence>
<keyword evidence="8" id="KW-0833">Ubl conjugation pathway</keyword>
<keyword evidence="6 13" id="KW-0479">Metal-binding</keyword>
<feature type="binding site" evidence="13">
    <location>
        <position position="199"/>
    </location>
    <ligand>
        <name>ATP</name>
        <dbReference type="ChEBI" id="CHEBI:30616"/>
    </ligand>
</feature>
<evidence type="ECO:0000256" key="10">
    <source>
        <dbReference type="ARBA" id="ARBA00022840"/>
    </source>
</evidence>
<dbReference type="InterPro" id="IPR045886">
    <property type="entry name" value="ThiF/MoeB/HesA"/>
</dbReference>
<feature type="binding site" evidence="13">
    <location>
        <begin position="243"/>
        <end position="244"/>
    </location>
    <ligand>
        <name>ATP</name>
        <dbReference type="ChEBI" id="CHEBI:30616"/>
    </ligand>
</feature>
<evidence type="ECO:0000256" key="1">
    <source>
        <dbReference type="ARBA" id="ARBA00004514"/>
    </source>
</evidence>
<evidence type="ECO:0000256" key="4">
    <source>
        <dbReference type="ARBA" id="ARBA00022694"/>
    </source>
</evidence>
<feature type="binding site" evidence="13">
    <location>
        <position position="386"/>
    </location>
    <ligand>
        <name>Zn(2+)</name>
        <dbReference type="ChEBI" id="CHEBI:29105"/>
    </ligand>
</feature>
<comment type="cofactor">
    <cofactor evidence="13">
        <name>Zn(2+)</name>
        <dbReference type="ChEBI" id="CHEBI:29105"/>
    </cofactor>
    <text evidence="13">Binds 1 zinc ion per subunit.</text>
</comment>
<name>A0ABR0E944_ZASCE</name>
<dbReference type="EC" id="2.8.1.11" evidence="13"/>
<keyword evidence="13" id="KW-0501">Molybdenum cofactor biosynthesis</keyword>
<feature type="binding site" evidence="13">
    <location>
        <position position="154"/>
    </location>
    <ligand>
        <name>ATP</name>
        <dbReference type="ChEBI" id="CHEBI:30616"/>
    </ligand>
</feature>
<comment type="caution">
    <text evidence="16">The sequence shown here is derived from an EMBL/GenBank/DDBJ whole genome shotgun (WGS) entry which is preliminary data.</text>
</comment>
<dbReference type="Pfam" id="PF00581">
    <property type="entry name" value="Rhodanese"/>
    <property type="match status" value="1"/>
</dbReference>
<feature type="binding site" evidence="13">
    <location>
        <position position="175"/>
    </location>
    <ligand>
        <name>ATP</name>
        <dbReference type="ChEBI" id="CHEBI:30616"/>
    </ligand>
</feature>
<feature type="binding site" evidence="13">
    <location>
        <begin position="182"/>
        <end position="186"/>
    </location>
    <ligand>
        <name>ATP</name>
        <dbReference type="ChEBI" id="CHEBI:30616"/>
    </ligand>
</feature>
<evidence type="ECO:0000256" key="14">
    <source>
        <dbReference type="SAM" id="Coils"/>
    </source>
</evidence>
<evidence type="ECO:0000313" key="17">
    <source>
        <dbReference type="Proteomes" id="UP001305779"/>
    </source>
</evidence>
<keyword evidence="14" id="KW-0175">Coiled coil</keyword>
<keyword evidence="17" id="KW-1185">Reference proteome</keyword>
<comment type="pathway">
    <text evidence="13">tRNA modification; 5-methoxycarbonylmethyl-2-thiouridine-tRNA biosynthesis.</text>
</comment>
<feature type="active site" description="Cysteine persulfide intermediate; for sulfurtransferase activity" evidence="13">
    <location>
        <position position="491"/>
    </location>
</feature>
<keyword evidence="9 13" id="KW-0862">Zinc</keyword>
<dbReference type="PANTHER" id="PTHR10953:SF102">
    <property type="entry name" value="ADENYLYLTRANSFERASE AND SULFURTRANSFERASE MOCS3"/>
    <property type="match status" value="1"/>
</dbReference>
<evidence type="ECO:0000256" key="3">
    <source>
        <dbReference type="ARBA" id="ARBA00022679"/>
    </source>
</evidence>
<dbReference type="InterPro" id="IPR001763">
    <property type="entry name" value="Rhodanese-like_dom"/>
</dbReference>
<comment type="similarity">
    <text evidence="13">In the N-terminal section; belongs to the HesA/MoeB/ThiF family. UBA4 subfamily.</text>
</comment>
<evidence type="ECO:0000256" key="12">
    <source>
        <dbReference type="ARBA" id="ARBA00043893"/>
    </source>
</evidence>
<dbReference type="Gene3D" id="3.40.50.720">
    <property type="entry name" value="NAD(P)-binding Rossmann-like Domain"/>
    <property type="match status" value="1"/>
</dbReference>
<dbReference type="SUPFAM" id="SSF69572">
    <property type="entry name" value="Activating enzymes of the ubiquitin-like proteins"/>
    <property type="match status" value="1"/>
</dbReference>
<keyword evidence="2 13" id="KW-0963">Cytoplasm</keyword>
<dbReference type="Proteomes" id="UP001305779">
    <property type="component" value="Unassembled WGS sequence"/>
</dbReference>
<keyword evidence="3 13" id="KW-0808">Transferase</keyword>
<evidence type="ECO:0000259" key="15">
    <source>
        <dbReference type="PROSITE" id="PS50206"/>
    </source>
</evidence>
<keyword evidence="4 13" id="KW-0819">tRNA processing</keyword>
<dbReference type="InterPro" id="IPR036873">
    <property type="entry name" value="Rhodanese-like_dom_sf"/>
</dbReference>